<dbReference type="Proteomes" id="UP000005237">
    <property type="component" value="Unassembled WGS sequence"/>
</dbReference>
<dbReference type="EnsemblMetazoa" id="CJA37404.1">
    <property type="protein sequence ID" value="CJA37404.1"/>
    <property type="gene ID" value="WBGene00213251"/>
</dbReference>
<evidence type="ECO:0000313" key="2">
    <source>
        <dbReference type="Proteomes" id="UP000005237"/>
    </source>
</evidence>
<reference evidence="2" key="1">
    <citation type="submission" date="2010-08" db="EMBL/GenBank/DDBJ databases">
        <authorList>
            <consortium name="Caenorhabditis japonica Sequencing Consortium"/>
            <person name="Wilson R.K."/>
        </authorList>
    </citation>
    <scope>NUCLEOTIDE SEQUENCE [LARGE SCALE GENOMIC DNA]</scope>
    <source>
        <strain evidence="2">DF5081</strain>
    </source>
</reference>
<dbReference type="AlphaFoldDB" id="A0A8R1EJV9"/>
<accession>A0A8R1EJV9</accession>
<name>A0A8R1EJV9_CAEJA</name>
<proteinExistence type="predicted"/>
<organism evidence="1 2">
    <name type="scientific">Caenorhabditis japonica</name>
    <dbReference type="NCBI Taxonomy" id="281687"/>
    <lineage>
        <taxon>Eukaryota</taxon>
        <taxon>Metazoa</taxon>
        <taxon>Ecdysozoa</taxon>
        <taxon>Nematoda</taxon>
        <taxon>Chromadorea</taxon>
        <taxon>Rhabditida</taxon>
        <taxon>Rhabditina</taxon>
        <taxon>Rhabditomorpha</taxon>
        <taxon>Rhabditoidea</taxon>
        <taxon>Rhabditidae</taxon>
        <taxon>Peloderinae</taxon>
        <taxon>Caenorhabditis</taxon>
    </lineage>
</organism>
<evidence type="ECO:0000313" key="1">
    <source>
        <dbReference type="EnsemblMetazoa" id="CJA37404.1"/>
    </source>
</evidence>
<reference evidence="1" key="2">
    <citation type="submission" date="2022-06" db="UniProtKB">
        <authorList>
            <consortium name="EnsemblMetazoa"/>
        </authorList>
    </citation>
    <scope>IDENTIFICATION</scope>
    <source>
        <strain evidence="1">DF5081</strain>
    </source>
</reference>
<sequence length="85" mass="9295">MNAIEGDDVESSELFFTEDVRDSDLTENVTTTSKVDVTMAIDTSSWRAEEDDIGNVALLGSESQDATLSIFHGDDDDSEDVVVLY</sequence>
<protein>
    <submittedName>
        <fullName evidence="1">Uncharacterized protein</fullName>
    </submittedName>
</protein>
<keyword evidence="2" id="KW-1185">Reference proteome</keyword>